<dbReference type="EMBL" id="QTSX02007281">
    <property type="protein sequence ID" value="KAJ9049064.1"/>
    <property type="molecule type" value="Genomic_DNA"/>
</dbReference>
<protein>
    <submittedName>
        <fullName evidence="1">Uncharacterized protein</fullName>
    </submittedName>
</protein>
<sequence length="98" mass="11390">MLLFDPIQYDPHSTKRRSKATKSQQVALESTFLMDPKPHRITQEQLAAQLGMSLRSVQIWFQNRRAKARHRSTAPVPEFSIAYLVGYIPETYKPSHHK</sequence>
<accession>A0ACC2RGC2</accession>
<evidence type="ECO:0000313" key="2">
    <source>
        <dbReference type="Proteomes" id="UP001165960"/>
    </source>
</evidence>
<proteinExistence type="predicted"/>
<name>A0ACC2RGC2_9FUNG</name>
<evidence type="ECO:0000313" key="1">
    <source>
        <dbReference type="EMBL" id="KAJ9049064.1"/>
    </source>
</evidence>
<reference evidence="1" key="1">
    <citation type="submission" date="2022-04" db="EMBL/GenBank/DDBJ databases">
        <title>Genome of the entomopathogenic fungus Entomophthora muscae.</title>
        <authorList>
            <person name="Elya C."/>
            <person name="Lovett B.R."/>
            <person name="Lee E."/>
            <person name="Macias A.M."/>
            <person name="Hajek A.E."/>
            <person name="De Bivort B.L."/>
            <person name="Kasson M.T."/>
            <person name="De Fine Licht H.H."/>
            <person name="Stajich J.E."/>
        </authorList>
    </citation>
    <scope>NUCLEOTIDE SEQUENCE</scope>
    <source>
        <strain evidence="1">Berkeley</strain>
    </source>
</reference>
<comment type="caution">
    <text evidence="1">The sequence shown here is derived from an EMBL/GenBank/DDBJ whole genome shotgun (WGS) entry which is preliminary data.</text>
</comment>
<gene>
    <name evidence="1" type="ORF">DSO57_1028488</name>
</gene>
<keyword evidence="2" id="KW-1185">Reference proteome</keyword>
<organism evidence="1 2">
    <name type="scientific">Entomophthora muscae</name>
    <dbReference type="NCBI Taxonomy" id="34485"/>
    <lineage>
        <taxon>Eukaryota</taxon>
        <taxon>Fungi</taxon>
        <taxon>Fungi incertae sedis</taxon>
        <taxon>Zoopagomycota</taxon>
        <taxon>Entomophthoromycotina</taxon>
        <taxon>Entomophthoromycetes</taxon>
        <taxon>Entomophthorales</taxon>
        <taxon>Entomophthoraceae</taxon>
        <taxon>Entomophthora</taxon>
    </lineage>
</organism>
<dbReference type="Proteomes" id="UP001165960">
    <property type="component" value="Unassembled WGS sequence"/>
</dbReference>